<name>A0A399RLS4_9PROT</name>
<dbReference type="AlphaFoldDB" id="A0A399RLS4"/>
<dbReference type="PANTHER" id="PTHR12558">
    <property type="entry name" value="CELL DIVISION CYCLE 16,23,27"/>
    <property type="match status" value="1"/>
</dbReference>
<dbReference type="OrthoDB" id="9766710at2"/>
<evidence type="ECO:0008006" key="5">
    <source>
        <dbReference type="Google" id="ProtNLM"/>
    </source>
</evidence>
<dbReference type="Pfam" id="PF13181">
    <property type="entry name" value="TPR_8"/>
    <property type="match status" value="1"/>
</dbReference>
<sequence>MIKKRHLSAVLTAASVFLAGCSSMPDYGLALSERFQSSETAATEKVAEPEAVASTNEFSDFLIARYASLTNDPQQAAQRYAGVALSDTGDTSITERAVFSALLANDFDLALSVSKSADETVLGQSSLPRLTLAAHAISSGDYDSVPALTTRERSGPFYALVLGSLEAWALFGKGDVGPAELTLLDAAGEDPYLRDIMLNSLALMEIAASQDVQALETLGVLEENLALTAAAAESYARLLASRGEEAHAINVLSVYLEQVGYSPAIEDTLNRIAAGEDLPVKRLSAAEGAALSIYVPAAALAAQSTDDLPGVYYSIALELDPQLHAARALFADALDRSGRSGDAIDMLRAIPDASPYHVTAIGQLAWALHRAGNDEEALSLAIETLSEDPERDLKIQIADLLTSLEADEEALTAFTEVISGDEALGVGDWRLYYARGTLNERLGNWPDAETDFLTAKALNPSSPEVLNHLGYSWVDRGLHLERGMDLIRQALSLRPNSGAITDSLGWGYYKLGDFDQAVYYLELAAEIEPDLAEIIDHLGDAYWMTGRRTEARFQWEKALTLLNDDEQEIRKIERKMLTGPETQAASRDN</sequence>
<dbReference type="Gene3D" id="1.25.40.10">
    <property type="entry name" value="Tetratricopeptide repeat domain"/>
    <property type="match status" value="1"/>
</dbReference>
<dbReference type="PANTHER" id="PTHR12558:SF13">
    <property type="entry name" value="CELL DIVISION CYCLE PROTEIN 27 HOMOLOG"/>
    <property type="match status" value="1"/>
</dbReference>
<dbReference type="PROSITE" id="PS50005">
    <property type="entry name" value="TPR"/>
    <property type="match status" value="1"/>
</dbReference>
<dbReference type="PROSITE" id="PS51257">
    <property type="entry name" value="PROKAR_LIPOPROTEIN"/>
    <property type="match status" value="1"/>
</dbReference>
<organism evidence="3 4">
    <name type="scientific">Henriciella algicola</name>
    <dbReference type="NCBI Taxonomy" id="1608422"/>
    <lineage>
        <taxon>Bacteria</taxon>
        <taxon>Pseudomonadati</taxon>
        <taxon>Pseudomonadota</taxon>
        <taxon>Alphaproteobacteria</taxon>
        <taxon>Hyphomonadales</taxon>
        <taxon>Hyphomonadaceae</taxon>
        <taxon>Henriciella</taxon>
    </lineage>
</organism>
<evidence type="ECO:0000256" key="2">
    <source>
        <dbReference type="SAM" id="SignalP"/>
    </source>
</evidence>
<keyword evidence="4" id="KW-1185">Reference proteome</keyword>
<dbReference type="SUPFAM" id="SSF48452">
    <property type="entry name" value="TPR-like"/>
    <property type="match status" value="1"/>
</dbReference>
<dbReference type="InterPro" id="IPR019734">
    <property type="entry name" value="TPR_rpt"/>
</dbReference>
<keyword evidence="2" id="KW-0732">Signal</keyword>
<evidence type="ECO:0000313" key="4">
    <source>
        <dbReference type="Proteomes" id="UP000265845"/>
    </source>
</evidence>
<accession>A0A399RLS4</accession>
<dbReference type="InterPro" id="IPR011990">
    <property type="entry name" value="TPR-like_helical_dom_sf"/>
</dbReference>
<dbReference type="SMART" id="SM00028">
    <property type="entry name" value="TPR"/>
    <property type="match status" value="5"/>
</dbReference>
<protein>
    <recommendedName>
        <fullName evidence="5">Tetratricopeptide repeat protein</fullName>
    </recommendedName>
</protein>
<feature type="chain" id="PRO_5017442344" description="Tetratricopeptide repeat protein" evidence="2">
    <location>
        <begin position="20"/>
        <end position="589"/>
    </location>
</feature>
<proteinExistence type="predicted"/>
<feature type="repeat" description="TPR" evidence="1">
    <location>
        <begin position="498"/>
        <end position="531"/>
    </location>
</feature>
<reference evidence="3 4" key="1">
    <citation type="submission" date="2018-08" db="EMBL/GenBank/DDBJ databases">
        <title>Henriciella mobilis sp. nov., isolated from seawater.</title>
        <authorList>
            <person name="Cheng H."/>
            <person name="Wu Y.-H."/>
            <person name="Xu X.-W."/>
            <person name="Guo L.-L."/>
        </authorList>
    </citation>
    <scope>NUCLEOTIDE SEQUENCE [LARGE SCALE GENOMIC DNA]</scope>
    <source>
        <strain evidence="3 4">CCUG67844</strain>
    </source>
</reference>
<feature type="signal peptide" evidence="2">
    <location>
        <begin position="1"/>
        <end position="19"/>
    </location>
</feature>
<keyword evidence="1" id="KW-0802">TPR repeat</keyword>
<gene>
    <name evidence="3" type="ORF">D1222_01365</name>
</gene>
<comment type="caution">
    <text evidence="3">The sequence shown here is derived from an EMBL/GenBank/DDBJ whole genome shotgun (WGS) entry which is preliminary data.</text>
</comment>
<dbReference type="Proteomes" id="UP000265845">
    <property type="component" value="Unassembled WGS sequence"/>
</dbReference>
<dbReference type="EMBL" id="QWGA01000003">
    <property type="protein sequence ID" value="RIJ30947.1"/>
    <property type="molecule type" value="Genomic_DNA"/>
</dbReference>
<evidence type="ECO:0000313" key="3">
    <source>
        <dbReference type="EMBL" id="RIJ30947.1"/>
    </source>
</evidence>
<evidence type="ECO:0000256" key="1">
    <source>
        <dbReference type="PROSITE-ProRule" id="PRU00339"/>
    </source>
</evidence>